<dbReference type="PANTHER" id="PTHR34136">
    <property type="match status" value="1"/>
</dbReference>
<dbReference type="OrthoDB" id="9771846at2"/>
<dbReference type="NCBIfam" id="TIGR00696">
    <property type="entry name" value="wecG_tagA_cpsF"/>
    <property type="match status" value="1"/>
</dbReference>
<dbReference type="GO" id="GO:0016758">
    <property type="term" value="F:hexosyltransferase activity"/>
    <property type="evidence" value="ECO:0007669"/>
    <property type="project" value="TreeGrafter"/>
</dbReference>
<proteinExistence type="predicted"/>
<sequence>MKLLGHTITLDYPLLPVKKKTIINTINPHSYCISKQDKVFESALRESTVLLPDGIGIVWAAKVINGQKIHKIAGYDIFIYAMQYLESKKGSCFFLGASKKTLNAITQKLAQEFPNVKVNTFSPPFKPVFSTKESNIMCQKANSFRPEIIFVGMTAPKQEKWVYQYKDDLNAEIICSIGAVFDFYAGTVKRPNKFWIKLGLEWLPRFFKEPRRLARRNLISTPKFILEVICFKILGRGILKK</sequence>
<keyword evidence="4" id="KW-1185">Reference proteome</keyword>
<dbReference type="Proteomes" id="UP000184406">
    <property type="component" value="Unassembled WGS sequence"/>
</dbReference>
<name>A0A1M5G4F4_9FLAO</name>
<reference evidence="4" key="1">
    <citation type="submission" date="2016-11" db="EMBL/GenBank/DDBJ databases">
        <authorList>
            <person name="Varghese N."/>
            <person name="Submissions S."/>
        </authorList>
    </citation>
    <scope>NUCLEOTIDE SEQUENCE [LARGE SCALE GENOMIC DNA]</scope>
    <source>
        <strain evidence="4">DSM 17539</strain>
    </source>
</reference>
<keyword evidence="1" id="KW-0328">Glycosyltransferase</keyword>
<evidence type="ECO:0000313" key="3">
    <source>
        <dbReference type="EMBL" id="SHF98589.1"/>
    </source>
</evidence>
<protein>
    <submittedName>
        <fullName evidence="3">N-acetylglucosaminyldiphosphoundecaprenol N-acetyl-beta-D-mannosaminyltransferase</fullName>
    </submittedName>
</protein>
<dbReference type="EMBL" id="FQUX01000010">
    <property type="protein sequence ID" value="SHF98589.1"/>
    <property type="molecule type" value="Genomic_DNA"/>
</dbReference>
<evidence type="ECO:0000313" key="4">
    <source>
        <dbReference type="Proteomes" id="UP000184406"/>
    </source>
</evidence>
<dbReference type="RefSeq" id="WP_072864977.1">
    <property type="nucleotide sequence ID" value="NZ_FQUX01000010.1"/>
</dbReference>
<gene>
    <name evidence="3" type="ORF">SAMN03080594_110104</name>
</gene>
<organism evidence="3 4">
    <name type="scientific">Arenibacter palladensis</name>
    <dbReference type="NCBI Taxonomy" id="237373"/>
    <lineage>
        <taxon>Bacteria</taxon>
        <taxon>Pseudomonadati</taxon>
        <taxon>Bacteroidota</taxon>
        <taxon>Flavobacteriia</taxon>
        <taxon>Flavobacteriales</taxon>
        <taxon>Flavobacteriaceae</taxon>
        <taxon>Arenibacter</taxon>
    </lineage>
</organism>
<dbReference type="Pfam" id="PF03808">
    <property type="entry name" value="Glyco_tran_WecG"/>
    <property type="match status" value="1"/>
</dbReference>
<dbReference type="InterPro" id="IPR004629">
    <property type="entry name" value="WecG_TagA_CpsF"/>
</dbReference>
<evidence type="ECO:0000256" key="2">
    <source>
        <dbReference type="ARBA" id="ARBA00022679"/>
    </source>
</evidence>
<dbReference type="CDD" id="cd06533">
    <property type="entry name" value="Glyco_transf_WecG_TagA"/>
    <property type="match status" value="1"/>
</dbReference>
<dbReference type="AlphaFoldDB" id="A0A1M5G4F4"/>
<keyword evidence="2 3" id="KW-0808">Transferase</keyword>
<accession>A0A1M5G4F4</accession>
<dbReference type="PANTHER" id="PTHR34136:SF1">
    <property type="entry name" value="UDP-N-ACETYL-D-MANNOSAMINURONIC ACID TRANSFERASE"/>
    <property type="match status" value="1"/>
</dbReference>
<evidence type="ECO:0000256" key="1">
    <source>
        <dbReference type="ARBA" id="ARBA00022676"/>
    </source>
</evidence>